<evidence type="ECO:0000256" key="1">
    <source>
        <dbReference type="ARBA" id="ARBA00004123"/>
    </source>
</evidence>
<feature type="compositionally biased region" description="Basic and acidic residues" evidence="6">
    <location>
        <begin position="421"/>
        <end position="432"/>
    </location>
</feature>
<feature type="compositionally biased region" description="Basic and acidic residues" evidence="6">
    <location>
        <begin position="72"/>
        <end position="85"/>
    </location>
</feature>
<proteinExistence type="predicted"/>
<dbReference type="InterPro" id="IPR051089">
    <property type="entry name" value="prtT"/>
</dbReference>
<keyword evidence="3" id="KW-0238">DNA-binding</keyword>
<dbReference type="PANTHER" id="PTHR31845">
    <property type="entry name" value="FINGER DOMAIN PROTEIN, PUTATIVE-RELATED"/>
    <property type="match status" value="1"/>
</dbReference>
<keyword evidence="4" id="KW-0804">Transcription</keyword>
<feature type="region of interest" description="Disordered" evidence="6">
    <location>
        <begin position="34"/>
        <end position="85"/>
    </location>
</feature>
<comment type="subcellular location">
    <subcellularLocation>
        <location evidence="1">Nucleus</location>
    </subcellularLocation>
</comment>
<gene>
    <name evidence="7" type="ORF">N0V83_001617</name>
</gene>
<dbReference type="GO" id="GO:0000976">
    <property type="term" value="F:transcription cis-regulatory region binding"/>
    <property type="evidence" value="ECO:0007669"/>
    <property type="project" value="TreeGrafter"/>
</dbReference>
<keyword evidence="5" id="KW-0539">Nucleus</keyword>
<dbReference type="GO" id="GO:0005634">
    <property type="term" value="C:nucleus"/>
    <property type="evidence" value="ECO:0007669"/>
    <property type="project" value="UniProtKB-SubCell"/>
</dbReference>
<comment type="caution">
    <text evidence="7">The sequence shown here is derived from an EMBL/GenBank/DDBJ whole genome shotgun (WGS) entry which is preliminary data.</text>
</comment>
<evidence type="ECO:0000256" key="2">
    <source>
        <dbReference type="ARBA" id="ARBA00023015"/>
    </source>
</evidence>
<protein>
    <recommendedName>
        <fullName evidence="9">Transcription factor domain-containing protein</fullName>
    </recommendedName>
</protein>
<accession>A0A9W8YHI0</accession>
<feature type="region of interest" description="Disordered" evidence="6">
    <location>
        <begin position="421"/>
        <end position="440"/>
    </location>
</feature>
<dbReference type="OrthoDB" id="3163292at2759"/>
<evidence type="ECO:0000313" key="8">
    <source>
        <dbReference type="Proteomes" id="UP001140560"/>
    </source>
</evidence>
<dbReference type="GO" id="GO:0000981">
    <property type="term" value="F:DNA-binding transcription factor activity, RNA polymerase II-specific"/>
    <property type="evidence" value="ECO:0007669"/>
    <property type="project" value="TreeGrafter"/>
</dbReference>
<reference evidence="7" key="1">
    <citation type="submission" date="2022-10" db="EMBL/GenBank/DDBJ databases">
        <title>Tapping the CABI collections for fungal endophytes: first genome assemblies for Collariella, Neodidymelliopsis, Ascochyta clinopodiicola, Didymella pomorum, Didymosphaeria variabile, Neocosmospora piperis and Neocucurbitaria cava.</title>
        <authorList>
            <person name="Hill R."/>
        </authorList>
    </citation>
    <scope>NUCLEOTIDE SEQUENCE</scope>
    <source>
        <strain evidence="7">IMI 356814</strain>
    </source>
</reference>
<evidence type="ECO:0000256" key="5">
    <source>
        <dbReference type="ARBA" id="ARBA00023242"/>
    </source>
</evidence>
<dbReference type="CDD" id="cd12148">
    <property type="entry name" value="fungal_TF_MHR"/>
    <property type="match status" value="1"/>
</dbReference>
<feature type="compositionally biased region" description="Polar residues" evidence="6">
    <location>
        <begin position="52"/>
        <end position="64"/>
    </location>
</feature>
<keyword evidence="8" id="KW-1185">Reference proteome</keyword>
<evidence type="ECO:0000256" key="4">
    <source>
        <dbReference type="ARBA" id="ARBA00023163"/>
    </source>
</evidence>
<name>A0A9W8YHI0_9PLEO</name>
<dbReference type="EMBL" id="JAPEUY010000002">
    <property type="protein sequence ID" value="KAJ4376334.1"/>
    <property type="molecule type" value="Genomic_DNA"/>
</dbReference>
<dbReference type="AlphaFoldDB" id="A0A9W8YHI0"/>
<dbReference type="PANTHER" id="PTHR31845:SF17">
    <property type="entry name" value="ZN(II)2CYS6 TRANSCRIPTION FACTOR (EUROFUNG)"/>
    <property type="match status" value="1"/>
</dbReference>
<evidence type="ECO:0000313" key="7">
    <source>
        <dbReference type="EMBL" id="KAJ4376334.1"/>
    </source>
</evidence>
<evidence type="ECO:0008006" key="9">
    <source>
        <dbReference type="Google" id="ProtNLM"/>
    </source>
</evidence>
<evidence type="ECO:0000256" key="6">
    <source>
        <dbReference type="SAM" id="MobiDB-lite"/>
    </source>
</evidence>
<evidence type="ECO:0000256" key="3">
    <source>
        <dbReference type="ARBA" id="ARBA00023125"/>
    </source>
</evidence>
<keyword evidence="2" id="KW-0805">Transcription regulation</keyword>
<sequence>MKCRLTQDLIKCHRCTRKSLDCVFQQHRRGRKLGTRLNPQCSSKSDRPAHVESTTEPGHAQSQDEFGLTAERQPDEPESVTRDFWADNDGFQPPSLLNRHAAKGNFSLQNVLSTNAEPRFVTAGSSSSARTEDPIATGLLNYAIATSLFERFMENLNPFICQFDPVLHTFDYVRETSPFLFSAVLAAAAKALNPSLYTPLRDHAETLFARAFRRGDKSPEVVQAILVLTYWKEPEDTRAFVNVGLAIRIAMELGWNKSVVHGQTSGSNVLEARKARNIQRTWLVMFVYDRRALPPILNSILWHTHTVTFVFASFAVVSLSEIGFDRHGSFMDQLQRGNQNAAPIFLIKLLLSVPKAIRREIETTTLQTLRTTALIFSQQAAPANCGCALQSMFLANIVALVEKACQRRIVSSTFEHALRPCPEQHPEQREAEPSTNQVTGAHDRCVDRVQDQNMQSSHDHGIEVEAVNDLSITPQSQDFNFFDNEMWSSMFANAGFSINDGIFLPDVDG</sequence>
<dbReference type="Proteomes" id="UP001140560">
    <property type="component" value="Unassembled WGS sequence"/>
</dbReference>
<organism evidence="7 8">
    <name type="scientific">Neocucurbitaria cava</name>
    <dbReference type="NCBI Taxonomy" id="798079"/>
    <lineage>
        <taxon>Eukaryota</taxon>
        <taxon>Fungi</taxon>
        <taxon>Dikarya</taxon>
        <taxon>Ascomycota</taxon>
        <taxon>Pezizomycotina</taxon>
        <taxon>Dothideomycetes</taxon>
        <taxon>Pleosporomycetidae</taxon>
        <taxon>Pleosporales</taxon>
        <taxon>Pleosporineae</taxon>
        <taxon>Cucurbitariaceae</taxon>
        <taxon>Neocucurbitaria</taxon>
    </lineage>
</organism>